<protein>
    <submittedName>
        <fullName evidence="3">Septation protein SepH</fullName>
    </submittedName>
</protein>
<feature type="region of interest" description="Disordered" evidence="1">
    <location>
        <begin position="238"/>
        <end position="441"/>
    </location>
</feature>
<reference evidence="4" key="1">
    <citation type="journal article" date="2019" name="Int. J. Syst. Evol. Microbiol.">
        <title>The Global Catalogue of Microorganisms (GCM) 10K type strain sequencing project: providing services to taxonomists for standard genome sequencing and annotation.</title>
        <authorList>
            <consortium name="The Broad Institute Genomics Platform"/>
            <consortium name="The Broad Institute Genome Sequencing Center for Infectious Disease"/>
            <person name="Wu L."/>
            <person name="Ma J."/>
        </authorList>
    </citation>
    <scope>NUCLEOTIDE SEQUENCE [LARGE SCALE GENOMIC DNA]</scope>
    <source>
        <strain evidence="4">JCM 17738</strain>
    </source>
</reference>
<feature type="compositionally biased region" description="Basic and acidic residues" evidence="1">
    <location>
        <begin position="239"/>
        <end position="258"/>
    </location>
</feature>
<feature type="domain" description="DUF3071" evidence="2">
    <location>
        <begin position="25"/>
        <end position="191"/>
    </location>
</feature>
<evidence type="ECO:0000256" key="1">
    <source>
        <dbReference type="SAM" id="MobiDB-lite"/>
    </source>
</evidence>
<dbReference type="InterPro" id="IPR047682">
    <property type="entry name" value="SepH-like"/>
</dbReference>
<dbReference type="EMBL" id="BAABFX010000053">
    <property type="protein sequence ID" value="GAA4403716.1"/>
    <property type="molecule type" value="Genomic_DNA"/>
</dbReference>
<sequence>MGCGIWPSGSGTVVLTTSTTGSPDMQDLRLIGVHEDGQHLLLANADGGRFRLPLDEALRAAARRDRPRLGQLQIEIEGGLRPRDVQALIRRGLSAEEVADRAGWTLEKVRRFEGPVLAEREYVATKAQQCAVGTRGNGPLTLADRVADRLKDRGVERDAVDWDSARDEEGTWQLSMTFSAGGRQRTATWRYEPLGGSVTATNDEARWLSEDATPGAIPTPHRVALEGDLDVYDIDADGGLERAPREPTRPARGPHDPIDLMAAMREQSARGRKRRRSSATHAPGADALRGDALPLEDLHLDPTFVPPPPPPVAVPADGDGPGVGAHDEMTAHGELAAQDEVPAEDELTAQVEEFIVHDLPVDDADAAPAEAEHPMDDPEPADDPASNADPAPNASATPENTASERSGAKRPPMRPTPSRKGRPSVPSWDDIVFGTKGSGQG</sequence>
<dbReference type="InterPro" id="IPR021421">
    <property type="entry name" value="DUF3071"/>
</dbReference>
<comment type="caution">
    <text evidence="3">The sequence shown here is derived from an EMBL/GenBank/DDBJ whole genome shotgun (WGS) entry which is preliminary data.</text>
</comment>
<proteinExistence type="predicted"/>
<keyword evidence="4" id="KW-1185">Reference proteome</keyword>
<feature type="compositionally biased region" description="Pro residues" evidence="1">
    <location>
        <begin position="304"/>
        <end position="313"/>
    </location>
</feature>
<feature type="compositionally biased region" description="Low complexity" evidence="1">
    <location>
        <begin position="383"/>
        <end position="396"/>
    </location>
</feature>
<organism evidence="3 4">
    <name type="scientific">Ornithinibacter aureus</name>
    <dbReference type="NCBI Taxonomy" id="622664"/>
    <lineage>
        <taxon>Bacteria</taxon>
        <taxon>Bacillati</taxon>
        <taxon>Actinomycetota</taxon>
        <taxon>Actinomycetes</taxon>
        <taxon>Micrococcales</taxon>
        <taxon>Intrasporangiaceae</taxon>
        <taxon>Ornithinibacter</taxon>
    </lineage>
</organism>
<evidence type="ECO:0000259" key="2">
    <source>
        <dbReference type="Pfam" id="PF11268"/>
    </source>
</evidence>
<evidence type="ECO:0000313" key="4">
    <source>
        <dbReference type="Proteomes" id="UP001500390"/>
    </source>
</evidence>
<gene>
    <name evidence="3" type="primary">sepH</name>
    <name evidence="3" type="ORF">GCM10023153_33940</name>
</gene>
<dbReference type="Pfam" id="PF11268">
    <property type="entry name" value="DUF3071"/>
    <property type="match status" value="1"/>
</dbReference>
<dbReference type="Proteomes" id="UP001500390">
    <property type="component" value="Unassembled WGS sequence"/>
</dbReference>
<accession>A0ABP8KCK2</accession>
<dbReference type="NCBIfam" id="NF040712">
    <property type="entry name" value="SepH"/>
    <property type="match status" value="1"/>
</dbReference>
<evidence type="ECO:0000313" key="3">
    <source>
        <dbReference type="EMBL" id="GAA4403716.1"/>
    </source>
</evidence>
<name>A0ABP8KCK2_9MICO</name>